<accession>A0A097R0H9</accession>
<dbReference type="InterPro" id="IPR025729">
    <property type="entry name" value="MsyB"/>
</dbReference>
<dbReference type="RefSeq" id="WP_038502079.1">
    <property type="nucleotide sequence ID" value="NZ_CP009706.1"/>
</dbReference>
<name>A0A097R0H9_HAFAL</name>
<feature type="region of interest" description="Disordered" evidence="1">
    <location>
        <begin position="99"/>
        <end position="124"/>
    </location>
</feature>
<dbReference type="EMBL" id="CP009706">
    <property type="protein sequence ID" value="AIU72227.1"/>
    <property type="molecule type" value="Genomic_DNA"/>
</dbReference>
<gene>
    <name evidence="2" type="ORF">AT03_07400</name>
</gene>
<dbReference type="NCBIfam" id="NF008544">
    <property type="entry name" value="PRK11467.1"/>
    <property type="match status" value="1"/>
</dbReference>
<proteinExistence type="predicted"/>
<dbReference type="OrthoDB" id="6414156at2"/>
<dbReference type="eggNOG" id="ENOG502ZPAE">
    <property type="taxonomic scope" value="Bacteria"/>
</dbReference>
<reference evidence="2 3" key="1">
    <citation type="journal article" date="2014" name="Gut Pathog.">
        <title>Gene clusters of Hafnia alvei strain FB1 important in survival and pathogenesis: a draft genome perspective.</title>
        <authorList>
            <person name="Tan J.Y."/>
            <person name="Yin W.F."/>
            <person name="Chan K.G."/>
        </authorList>
    </citation>
    <scope>NUCLEOTIDE SEQUENCE [LARGE SCALE GENOMIC DNA]</scope>
    <source>
        <strain evidence="2 3">FB1</strain>
    </source>
</reference>
<dbReference type="PATRIC" id="fig|1453496.5.peg.1469"/>
<dbReference type="KEGG" id="hav:AT03_07400"/>
<dbReference type="Proteomes" id="UP000029986">
    <property type="component" value="Chromosome"/>
</dbReference>
<evidence type="ECO:0000313" key="2">
    <source>
        <dbReference type="EMBL" id="AIU72227.1"/>
    </source>
</evidence>
<dbReference type="HOGENOM" id="CLU_162701_0_0_6"/>
<sequence length="124" mass="14360">MDMYLTLDEAIEAAREAYLADHENSDDASQVAQFNLQKYVMQDGEIMWLAEFHATEDEGGDGLPLFSGEAAQAIFDNDYDEVEIREEWITENTLYEWDEDDFQYEPPLDTEEGEAASDEWEEQN</sequence>
<keyword evidence="3" id="KW-1185">Reference proteome</keyword>
<dbReference type="AlphaFoldDB" id="A0A097R0H9"/>
<organism evidence="2 3">
    <name type="scientific">Hafnia alvei FB1</name>
    <dbReference type="NCBI Taxonomy" id="1453496"/>
    <lineage>
        <taxon>Bacteria</taxon>
        <taxon>Pseudomonadati</taxon>
        <taxon>Pseudomonadota</taxon>
        <taxon>Gammaproteobacteria</taxon>
        <taxon>Enterobacterales</taxon>
        <taxon>Hafniaceae</taxon>
        <taxon>Hafnia</taxon>
    </lineage>
</organism>
<evidence type="ECO:0000256" key="1">
    <source>
        <dbReference type="SAM" id="MobiDB-lite"/>
    </source>
</evidence>
<protein>
    <submittedName>
        <fullName evidence="2">SecY/secA suppressor protein</fullName>
    </submittedName>
</protein>
<dbReference type="Pfam" id="PF13984">
    <property type="entry name" value="MsyB"/>
    <property type="match status" value="1"/>
</dbReference>
<evidence type="ECO:0000313" key="3">
    <source>
        <dbReference type="Proteomes" id="UP000029986"/>
    </source>
</evidence>